<dbReference type="PANTHER" id="PTHR19303">
    <property type="entry name" value="TRANSPOSON"/>
    <property type="match status" value="1"/>
</dbReference>
<dbReference type="Gene3D" id="1.10.10.60">
    <property type="entry name" value="Homeodomain-like"/>
    <property type="match status" value="1"/>
</dbReference>
<gene>
    <name evidence="6" type="ORF">AA0115_g5713</name>
</gene>
<dbReference type="PANTHER" id="PTHR19303:SF74">
    <property type="entry name" value="POGO TRANSPOSABLE ELEMENT WITH KRAB DOMAIN"/>
    <property type="match status" value="1"/>
</dbReference>
<dbReference type="Pfam" id="PF05225">
    <property type="entry name" value="HTH_psq"/>
    <property type="match status" value="1"/>
</dbReference>
<evidence type="ECO:0000313" key="6">
    <source>
        <dbReference type="EMBL" id="RYN28677.1"/>
    </source>
</evidence>
<dbReference type="Pfam" id="PF03221">
    <property type="entry name" value="HTH_Tnp_Tc5"/>
    <property type="match status" value="1"/>
</dbReference>
<keyword evidence="3" id="KW-0539">Nucleus</keyword>
<protein>
    <recommendedName>
        <fullName evidence="5">HTH CENPB-type domain-containing protein</fullName>
    </recommendedName>
</protein>
<keyword evidence="2" id="KW-0238">DNA-binding</keyword>
<dbReference type="GO" id="GO:0003677">
    <property type="term" value="F:DNA binding"/>
    <property type="evidence" value="ECO:0007669"/>
    <property type="project" value="UniProtKB-KW"/>
</dbReference>
<dbReference type="PROSITE" id="PS51253">
    <property type="entry name" value="HTH_CENPB"/>
    <property type="match status" value="1"/>
</dbReference>
<organism evidence="6 7">
    <name type="scientific">Alternaria tenuissima</name>
    <dbReference type="NCBI Taxonomy" id="119927"/>
    <lineage>
        <taxon>Eukaryota</taxon>
        <taxon>Fungi</taxon>
        <taxon>Dikarya</taxon>
        <taxon>Ascomycota</taxon>
        <taxon>Pezizomycotina</taxon>
        <taxon>Dothideomycetes</taxon>
        <taxon>Pleosporomycetidae</taxon>
        <taxon>Pleosporales</taxon>
        <taxon>Pleosporineae</taxon>
        <taxon>Pleosporaceae</taxon>
        <taxon>Alternaria</taxon>
        <taxon>Alternaria sect. Alternaria</taxon>
        <taxon>Alternaria alternata complex</taxon>
    </lineage>
</organism>
<comment type="caution">
    <text evidence="6">The sequence shown here is derived from an EMBL/GenBank/DDBJ whole genome shotgun (WGS) entry which is preliminary data.</text>
</comment>
<dbReference type="InterPro" id="IPR006600">
    <property type="entry name" value="HTH_CenpB_DNA-bd_dom"/>
</dbReference>
<dbReference type="Proteomes" id="UP000292340">
    <property type="component" value="Unassembled WGS sequence"/>
</dbReference>
<dbReference type="SUPFAM" id="SSF46689">
    <property type="entry name" value="Homeodomain-like"/>
    <property type="match status" value="1"/>
</dbReference>
<feature type="coiled-coil region" evidence="4">
    <location>
        <begin position="432"/>
        <end position="459"/>
    </location>
</feature>
<dbReference type="Pfam" id="PF03184">
    <property type="entry name" value="DDE_1"/>
    <property type="match status" value="1"/>
</dbReference>
<evidence type="ECO:0000256" key="4">
    <source>
        <dbReference type="SAM" id="Coils"/>
    </source>
</evidence>
<evidence type="ECO:0000256" key="2">
    <source>
        <dbReference type="ARBA" id="ARBA00023125"/>
    </source>
</evidence>
<reference evidence="6" key="1">
    <citation type="submission" date="2017-10" db="EMBL/GenBank/DDBJ databases">
        <authorList>
            <person name="Armitage A.D."/>
            <person name="Barbara D.J."/>
            <person name="Woodhall J.W."/>
            <person name="Sreenivasaprasad S."/>
            <person name="Lane C.R."/>
            <person name="Clarkson J.P."/>
            <person name="Harrison R.J."/>
        </authorList>
    </citation>
    <scope>NUCLEOTIDE SEQUENCE</scope>
    <source>
        <strain evidence="6">FERA 1164</strain>
    </source>
</reference>
<sequence length="530" mass="59442">MDPREVAFNNAIRDLNAGIFRSQRQAAQAYGVPRSSLQERMKGRQPHAIAHQQQQRLTPEQEAFLVDWILDEDSRAQPPSHPRVREMATRLLRMNGDHEPLGQLWIPHFIARNPRVASIVGRTIESARTTAASYETIRAFLELFERTRIELGIQYEDIWNMDETGVALGVCTNSQVVASSSKKKAYIKSPENREWVSIIETISAVGVKLQCLVIFKGKHLQSTWLPAQGTPDWLYTTSENGWTSNLIGYEWLRRIFIPNTSPSSSGYRLLVLDGHGSHIPIDFMWLCKVNKIHLLYLPPHASHLLQPLDLAPFSVLKSRYRNEIQALSALDDAAPIKKERFVVSYNKAREEALSDRVIRAGWRASGLCPYNPGLVLLSSQVTGRPVTPPPTSQASATLELLFTTPRSSQALYKAQKQLELSESLSRSTRLVLGKAGKAITEANTRAAQLEAENQRLKYQLHSTTVTRVRKRVQVNPNQRFSNVESIKAAIDRAAAQQAQQASTSPENKAQKAAEAAAARTLNSMCTEWQI</sequence>
<dbReference type="EMBL" id="PDXB01000012">
    <property type="protein sequence ID" value="RYN28677.1"/>
    <property type="molecule type" value="Genomic_DNA"/>
</dbReference>
<dbReference type="InterPro" id="IPR009057">
    <property type="entry name" value="Homeodomain-like_sf"/>
</dbReference>
<name>A0AB37WGZ5_9PLEO</name>
<dbReference type="SMART" id="SM00674">
    <property type="entry name" value="CENPB"/>
    <property type="match status" value="1"/>
</dbReference>
<keyword evidence="4" id="KW-0175">Coiled coil</keyword>
<evidence type="ECO:0000256" key="1">
    <source>
        <dbReference type="ARBA" id="ARBA00004123"/>
    </source>
</evidence>
<accession>A0AB37WGZ5</accession>
<feature type="domain" description="HTH CENPB-type" evidence="5">
    <location>
        <begin position="49"/>
        <end position="119"/>
    </location>
</feature>
<dbReference type="InterPro" id="IPR004875">
    <property type="entry name" value="DDE_SF_endonuclease_dom"/>
</dbReference>
<dbReference type="InterPro" id="IPR007889">
    <property type="entry name" value="HTH_Psq"/>
</dbReference>
<dbReference type="InterPro" id="IPR050863">
    <property type="entry name" value="CenT-Element_Derived"/>
</dbReference>
<evidence type="ECO:0000259" key="5">
    <source>
        <dbReference type="PROSITE" id="PS51253"/>
    </source>
</evidence>
<reference evidence="6" key="2">
    <citation type="journal article" date="2019" name="bioRxiv">
        <title>Genomics, evolutionary history and diagnostics of the Alternaria alternata species group including apple and Asian pear pathotypes.</title>
        <authorList>
            <person name="Armitage A.D."/>
            <person name="Cockerton H.M."/>
            <person name="Sreenivasaprasad S."/>
            <person name="Woodhall J.W."/>
            <person name="Lane C.R."/>
            <person name="Harrison R.J."/>
            <person name="Clarkson J.P."/>
        </authorList>
    </citation>
    <scope>NUCLEOTIDE SEQUENCE</scope>
    <source>
        <strain evidence="6">FERA 1164</strain>
    </source>
</reference>
<dbReference type="AlphaFoldDB" id="A0AB37WGZ5"/>
<evidence type="ECO:0000313" key="7">
    <source>
        <dbReference type="Proteomes" id="UP000292340"/>
    </source>
</evidence>
<evidence type="ECO:0000256" key="3">
    <source>
        <dbReference type="ARBA" id="ARBA00023242"/>
    </source>
</evidence>
<comment type="subcellular location">
    <subcellularLocation>
        <location evidence="1">Nucleus</location>
    </subcellularLocation>
</comment>
<proteinExistence type="predicted"/>
<dbReference type="GO" id="GO:0005634">
    <property type="term" value="C:nucleus"/>
    <property type="evidence" value="ECO:0007669"/>
    <property type="project" value="UniProtKB-SubCell"/>
</dbReference>